<evidence type="ECO:0000313" key="2">
    <source>
        <dbReference type="Proteomes" id="UP000070133"/>
    </source>
</evidence>
<organism evidence="1 2">
    <name type="scientific">Pseudocercospora eumusae</name>
    <dbReference type="NCBI Taxonomy" id="321146"/>
    <lineage>
        <taxon>Eukaryota</taxon>
        <taxon>Fungi</taxon>
        <taxon>Dikarya</taxon>
        <taxon>Ascomycota</taxon>
        <taxon>Pezizomycotina</taxon>
        <taxon>Dothideomycetes</taxon>
        <taxon>Dothideomycetidae</taxon>
        <taxon>Mycosphaerellales</taxon>
        <taxon>Mycosphaerellaceae</taxon>
        <taxon>Pseudocercospora</taxon>
    </lineage>
</organism>
<dbReference type="Proteomes" id="UP000070133">
    <property type="component" value="Unassembled WGS sequence"/>
</dbReference>
<dbReference type="AlphaFoldDB" id="A0A139HGC1"/>
<sequence length="160" mass="18079">MTMWSSFQRKIENILLLRLLSEENLLNAMALPQSTLGRAATHLARTSILLKPSLTPYPGFLQRQRACSAGSSTAKPRIRTSTCKWRQEFKVEICSQHSYTIEIFVMDGIDAVANLFVASGQIRIRDSAAGYFRPHDFPRWRDASIGRQQLRSKSYVDSGA</sequence>
<accession>A0A139HGC1</accession>
<dbReference type="EMBL" id="LFZN01000054">
    <property type="protein sequence ID" value="KXT01525.1"/>
    <property type="molecule type" value="Genomic_DNA"/>
</dbReference>
<comment type="caution">
    <text evidence="1">The sequence shown here is derived from an EMBL/GenBank/DDBJ whole genome shotgun (WGS) entry which is preliminary data.</text>
</comment>
<keyword evidence="2" id="KW-1185">Reference proteome</keyword>
<gene>
    <name evidence="1" type="ORF">AC578_4563</name>
</gene>
<proteinExistence type="predicted"/>
<reference evidence="1 2" key="1">
    <citation type="submission" date="2015-07" db="EMBL/GenBank/DDBJ databases">
        <title>Comparative genomics of the Sigatoka disease complex on banana suggests a link between parallel evolutionary changes in Pseudocercospora fijiensis and Pseudocercospora eumusae and increased virulence on the banana host.</title>
        <authorList>
            <person name="Chang T.-C."/>
            <person name="Salvucci A."/>
            <person name="Crous P.W."/>
            <person name="Stergiopoulos I."/>
        </authorList>
    </citation>
    <scope>NUCLEOTIDE SEQUENCE [LARGE SCALE GENOMIC DNA]</scope>
    <source>
        <strain evidence="1 2">CBS 114824</strain>
    </source>
</reference>
<evidence type="ECO:0000313" key="1">
    <source>
        <dbReference type="EMBL" id="KXT01525.1"/>
    </source>
</evidence>
<protein>
    <submittedName>
        <fullName evidence="1">Uncharacterized protein</fullName>
    </submittedName>
</protein>
<name>A0A139HGC1_9PEZI</name>